<evidence type="ECO:0000313" key="1">
    <source>
        <dbReference type="EMBL" id="QHV42659.1"/>
    </source>
</evidence>
<organism evidence="1 2">
    <name type="scientific">Bacillus cereus</name>
    <dbReference type="NCBI Taxonomy" id="1396"/>
    <lineage>
        <taxon>Bacteria</taxon>
        <taxon>Bacillati</taxon>
        <taxon>Bacillota</taxon>
        <taxon>Bacilli</taxon>
        <taxon>Bacillales</taxon>
        <taxon>Bacillaceae</taxon>
        <taxon>Bacillus</taxon>
        <taxon>Bacillus cereus group</taxon>
    </lineage>
</organism>
<evidence type="ECO:0000313" key="2">
    <source>
        <dbReference type="Proteomes" id="UP000464780"/>
    </source>
</evidence>
<dbReference type="EMBL" id="CP028009">
    <property type="protein sequence ID" value="QHV42659.1"/>
    <property type="molecule type" value="Genomic_DNA"/>
</dbReference>
<sequence>MKFNPVLPYPVLSKENDSYYDSDFDVQVIAKKSFGQLVLEAEFVLDNPSLQDLINQGKAVFVLHYECSHTSFRGMAKSNQETLTIQLDEQQVRGKIDVHSFILANERIVNYINPNWNSFYAGFPITYEKGNSLAFGGAAEIVLHEEAAEEQKLPSIVTIRRASNRELVGIELGADQILVLLPEKLYKQYANYGGSRLKDTILSLIILPALIDVFHTIKVEPSSFEDNRWYKVLVQIFENNNVQFDRVLNDQIPVIEAAQLVLRNPLVASFKEMGKFLVQGED</sequence>
<name>A0AB73UDT6_BACCE</name>
<proteinExistence type="predicted"/>
<dbReference type="AlphaFoldDB" id="A0AB73UDT6"/>
<gene>
    <name evidence="1" type="ORF">C1N66_05450</name>
</gene>
<dbReference type="Proteomes" id="UP000464780">
    <property type="component" value="Chromosome"/>
</dbReference>
<dbReference type="RefSeq" id="WP_162279805.1">
    <property type="nucleotide sequence ID" value="NZ_CP028009.1"/>
</dbReference>
<reference evidence="1 2" key="1">
    <citation type="submission" date="2018-03" db="EMBL/GenBank/DDBJ databases">
        <title>The complete genome of bacterial strain SGAir0260.</title>
        <authorList>
            <person name="Schuster S.C."/>
        </authorList>
    </citation>
    <scope>NUCLEOTIDE SEQUENCE [LARGE SCALE GENOMIC DNA]</scope>
    <source>
        <strain evidence="1 2">SGAir0260</strain>
    </source>
</reference>
<accession>A0AB73UDT6</accession>
<protein>
    <submittedName>
        <fullName evidence="1">Uncharacterized protein</fullName>
    </submittedName>
</protein>